<protein>
    <recommendedName>
        <fullName evidence="7">Probable branched-chain amino acid transport ATP-binding protein LivG</fullName>
    </recommendedName>
</protein>
<dbReference type="Pfam" id="PF00005">
    <property type="entry name" value="ABC_tran"/>
    <property type="match status" value="1"/>
</dbReference>
<proteinExistence type="inferred from homology"/>
<evidence type="ECO:0000256" key="1">
    <source>
        <dbReference type="ARBA" id="ARBA00005417"/>
    </source>
</evidence>
<dbReference type="GO" id="GO:0006865">
    <property type="term" value="P:amino acid transport"/>
    <property type="evidence" value="ECO:0007669"/>
    <property type="project" value="UniProtKB-KW"/>
</dbReference>
<keyword evidence="5" id="KW-0029">Amino-acid transport</keyword>
<dbReference type="Gene3D" id="3.40.50.300">
    <property type="entry name" value="P-loop containing nucleotide triphosphate hydrolases"/>
    <property type="match status" value="1"/>
</dbReference>
<dbReference type="InterPro" id="IPR027417">
    <property type="entry name" value="P-loop_NTPase"/>
</dbReference>
<evidence type="ECO:0000256" key="3">
    <source>
        <dbReference type="ARBA" id="ARBA00022741"/>
    </source>
</evidence>
<keyword evidence="3" id="KW-0547">Nucleotide-binding</keyword>
<keyword evidence="2" id="KW-0813">Transport</keyword>
<dbReference type="FunFam" id="3.40.50.300:FF:000421">
    <property type="entry name" value="Branched-chain amino acid ABC transporter ATP-binding protein"/>
    <property type="match status" value="1"/>
</dbReference>
<dbReference type="EMBL" id="JBHTAP010000001">
    <property type="protein sequence ID" value="MFC7235766.1"/>
    <property type="molecule type" value="Genomic_DNA"/>
</dbReference>
<evidence type="ECO:0000256" key="7">
    <source>
        <dbReference type="ARBA" id="ARBA00072811"/>
    </source>
</evidence>
<dbReference type="GeneID" id="79267463"/>
<dbReference type="PROSITE" id="PS00211">
    <property type="entry name" value="ABC_TRANSPORTER_1"/>
    <property type="match status" value="1"/>
</dbReference>
<sequence length="253" mass="27143">MTEPILRTRDLTKRFGELTAVDHVSLSVEPGEFRSVIGPNGAGKTTLFNCLSGAMKPSDGTVEFDGADLTRTAPHERVHRGLARSFQITNVFDALTVRENVRLAAQSVTGEVGGRDAFLRHKDSFEGVNVVTDDVLDRIGLASVESEPASTLAYGDRRRLELGLVLATDPKVVLLDEPTAGMSGDETRATMELIGEVLDDCSLLLIEHDIDLVMRLSDSITVLARGEVLATGPPAEIADDEAVNEAYLGGVRG</sequence>
<dbReference type="PANTHER" id="PTHR45772">
    <property type="entry name" value="CONSERVED COMPONENT OF ABC TRANSPORTER FOR NATURAL AMINO ACIDS-RELATED"/>
    <property type="match status" value="1"/>
</dbReference>
<dbReference type="CDD" id="cd03219">
    <property type="entry name" value="ABC_Mj1267_LivG_branched"/>
    <property type="match status" value="1"/>
</dbReference>
<dbReference type="InterPro" id="IPR003439">
    <property type="entry name" value="ABC_transporter-like_ATP-bd"/>
</dbReference>
<comment type="similarity">
    <text evidence="1">Belongs to the ABC transporter superfamily.</text>
</comment>
<feature type="domain" description="ABC transporter" evidence="8">
    <location>
        <begin position="6"/>
        <end position="250"/>
    </location>
</feature>
<organism evidence="9 10">
    <name type="scientific">Halosegnis marinus</name>
    <dbReference type="NCBI Taxonomy" id="3034023"/>
    <lineage>
        <taxon>Archaea</taxon>
        <taxon>Methanobacteriati</taxon>
        <taxon>Methanobacteriota</taxon>
        <taxon>Stenosarchaea group</taxon>
        <taxon>Halobacteria</taxon>
        <taxon>Halobacteriales</taxon>
        <taxon>Natronomonadaceae</taxon>
        <taxon>Halosegnis</taxon>
    </lineage>
</organism>
<keyword evidence="4 9" id="KW-0067">ATP-binding</keyword>
<evidence type="ECO:0000256" key="5">
    <source>
        <dbReference type="ARBA" id="ARBA00022970"/>
    </source>
</evidence>
<evidence type="ECO:0000313" key="9">
    <source>
        <dbReference type="EMBL" id="MFC7235766.1"/>
    </source>
</evidence>
<dbReference type="GO" id="GO:0005524">
    <property type="term" value="F:ATP binding"/>
    <property type="evidence" value="ECO:0007669"/>
    <property type="project" value="UniProtKB-KW"/>
</dbReference>
<dbReference type="AlphaFoldDB" id="A0ABD5ZR37"/>
<gene>
    <name evidence="9" type="ORF">ACFQJ4_10605</name>
</gene>
<dbReference type="SMART" id="SM00382">
    <property type="entry name" value="AAA"/>
    <property type="match status" value="1"/>
</dbReference>
<dbReference type="InterPro" id="IPR051120">
    <property type="entry name" value="ABC_AA/LPS_Transport"/>
</dbReference>
<reference evidence="9 10" key="1">
    <citation type="journal article" date="2019" name="Int. J. Syst. Evol. Microbiol.">
        <title>The Global Catalogue of Microorganisms (GCM) 10K type strain sequencing project: providing services to taxonomists for standard genome sequencing and annotation.</title>
        <authorList>
            <consortium name="The Broad Institute Genomics Platform"/>
            <consortium name="The Broad Institute Genome Sequencing Center for Infectious Disease"/>
            <person name="Wu L."/>
            <person name="Ma J."/>
        </authorList>
    </citation>
    <scope>NUCLEOTIDE SEQUENCE [LARGE SCALE GENOMIC DNA]</scope>
    <source>
        <strain evidence="9 10">DT85</strain>
    </source>
</reference>
<dbReference type="SUPFAM" id="SSF52540">
    <property type="entry name" value="P-loop containing nucleoside triphosphate hydrolases"/>
    <property type="match status" value="1"/>
</dbReference>
<accession>A0ABD5ZR37</accession>
<dbReference type="InterPro" id="IPR032823">
    <property type="entry name" value="BCA_ABC_TP_C"/>
</dbReference>
<dbReference type="InterPro" id="IPR003593">
    <property type="entry name" value="AAA+_ATPase"/>
</dbReference>
<dbReference type="PANTHER" id="PTHR45772:SF3">
    <property type="entry name" value="ABC TRANSPORTER ATP-BINDING PROTEIN"/>
    <property type="match status" value="1"/>
</dbReference>
<keyword evidence="10" id="KW-1185">Reference proteome</keyword>
<evidence type="ECO:0000256" key="2">
    <source>
        <dbReference type="ARBA" id="ARBA00022448"/>
    </source>
</evidence>
<evidence type="ECO:0000259" key="8">
    <source>
        <dbReference type="PROSITE" id="PS50893"/>
    </source>
</evidence>
<dbReference type="Proteomes" id="UP001596398">
    <property type="component" value="Unassembled WGS sequence"/>
</dbReference>
<dbReference type="RefSeq" id="WP_276233907.1">
    <property type="nucleotide sequence ID" value="NZ_CP119802.1"/>
</dbReference>
<dbReference type="InterPro" id="IPR017871">
    <property type="entry name" value="ABC_transporter-like_CS"/>
</dbReference>
<name>A0ABD5ZR37_9EURY</name>
<comment type="function">
    <text evidence="6">Probable component of a branched-chain amino-acid transport system.</text>
</comment>
<evidence type="ECO:0000256" key="6">
    <source>
        <dbReference type="ARBA" id="ARBA00056071"/>
    </source>
</evidence>
<comment type="caution">
    <text evidence="9">The sequence shown here is derived from an EMBL/GenBank/DDBJ whole genome shotgun (WGS) entry which is preliminary data.</text>
</comment>
<dbReference type="Pfam" id="PF12399">
    <property type="entry name" value="BCA_ABC_TP_C"/>
    <property type="match status" value="1"/>
</dbReference>
<dbReference type="PROSITE" id="PS50893">
    <property type="entry name" value="ABC_TRANSPORTER_2"/>
    <property type="match status" value="1"/>
</dbReference>
<evidence type="ECO:0000313" key="10">
    <source>
        <dbReference type="Proteomes" id="UP001596398"/>
    </source>
</evidence>
<evidence type="ECO:0000256" key="4">
    <source>
        <dbReference type="ARBA" id="ARBA00022840"/>
    </source>
</evidence>